<dbReference type="OMA" id="RRDSICA"/>
<gene>
    <name evidence="2" type="ORF">F503_02487</name>
</gene>
<accession>S3BYM7</accession>
<name>S3BYM7_OPHP1</name>
<feature type="compositionally biased region" description="Polar residues" evidence="1">
    <location>
        <begin position="209"/>
        <end position="224"/>
    </location>
</feature>
<evidence type="ECO:0000313" key="3">
    <source>
        <dbReference type="Proteomes" id="UP000016923"/>
    </source>
</evidence>
<feature type="compositionally biased region" description="Basic and acidic residues" evidence="1">
    <location>
        <begin position="471"/>
        <end position="480"/>
    </location>
</feature>
<proteinExistence type="predicted"/>
<dbReference type="VEuPathDB" id="FungiDB:F503_02487"/>
<evidence type="ECO:0000256" key="1">
    <source>
        <dbReference type="SAM" id="MobiDB-lite"/>
    </source>
</evidence>
<feature type="region of interest" description="Disordered" evidence="1">
    <location>
        <begin position="470"/>
        <end position="548"/>
    </location>
</feature>
<keyword evidence="3" id="KW-1185">Reference proteome</keyword>
<feature type="compositionally biased region" description="Low complexity" evidence="1">
    <location>
        <begin position="636"/>
        <end position="648"/>
    </location>
</feature>
<protein>
    <submittedName>
        <fullName evidence="2">Uncharacterized protein</fullName>
    </submittedName>
</protein>
<feature type="compositionally biased region" description="Low complexity" evidence="1">
    <location>
        <begin position="82"/>
        <end position="104"/>
    </location>
</feature>
<organism evidence="2 3">
    <name type="scientific">Ophiostoma piceae (strain UAMH 11346)</name>
    <name type="common">Sap stain fungus</name>
    <dbReference type="NCBI Taxonomy" id="1262450"/>
    <lineage>
        <taxon>Eukaryota</taxon>
        <taxon>Fungi</taxon>
        <taxon>Dikarya</taxon>
        <taxon>Ascomycota</taxon>
        <taxon>Pezizomycotina</taxon>
        <taxon>Sordariomycetes</taxon>
        <taxon>Sordariomycetidae</taxon>
        <taxon>Ophiostomatales</taxon>
        <taxon>Ophiostomataceae</taxon>
        <taxon>Ophiostoma</taxon>
    </lineage>
</organism>
<dbReference type="HOGENOM" id="CLU_329570_0_0_1"/>
<feature type="region of interest" description="Disordered" evidence="1">
    <location>
        <begin position="616"/>
        <end position="648"/>
    </location>
</feature>
<feature type="region of interest" description="Disordered" evidence="1">
    <location>
        <begin position="82"/>
        <end position="122"/>
    </location>
</feature>
<dbReference type="eggNOG" id="ENOG502R8BV">
    <property type="taxonomic scope" value="Eukaryota"/>
</dbReference>
<reference evidence="2 3" key="1">
    <citation type="journal article" date="2013" name="BMC Genomics">
        <title>The genome and transcriptome of the pine saprophyte Ophiostoma piceae, and a comparison with the bark beetle-associated pine pathogen Grosmannia clavigera.</title>
        <authorList>
            <person name="Haridas S."/>
            <person name="Wang Y."/>
            <person name="Lim L."/>
            <person name="Massoumi Alamouti S."/>
            <person name="Jackman S."/>
            <person name="Docking R."/>
            <person name="Robertson G."/>
            <person name="Birol I."/>
            <person name="Bohlmann J."/>
            <person name="Breuil C."/>
        </authorList>
    </citation>
    <scope>NUCLEOTIDE SEQUENCE [LARGE SCALE GENOMIC DNA]</scope>
    <source>
        <strain evidence="2 3">UAMH 11346</strain>
    </source>
</reference>
<evidence type="ECO:0000313" key="2">
    <source>
        <dbReference type="EMBL" id="EPE06359.1"/>
    </source>
</evidence>
<feature type="compositionally biased region" description="Low complexity" evidence="1">
    <location>
        <begin position="407"/>
        <end position="416"/>
    </location>
</feature>
<feature type="compositionally biased region" description="Low complexity" evidence="1">
    <location>
        <begin position="232"/>
        <end position="249"/>
    </location>
</feature>
<feature type="region of interest" description="Disordered" evidence="1">
    <location>
        <begin position="197"/>
        <end position="249"/>
    </location>
</feature>
<dbReference type="EMBL" id="KE148153">
    <property type="protein sequence ID" value="EPE06359.1"/>
    <property type="molecule type" value="Genomic_DNA"/>
</dbReference>
<feature type="compositionally biased region" description="Polar residues" evidence="1">
    <location>
        <begin position="616"/>
        <end position="625"/>
    </location>
</feature>
<dbReference type="AlphaFoldDB" id="S3BYM7"/>
<feature type="region of interest" description="Disordered" evidence="1">
    <location>
        <begin position="732"/>
        <end position="777"/>
    </location>
</feature>
<sequence length="871" mass="93635">MRVTLSGNETILIGKLERQPRTRNLAVNSLPSLPVLYCLHLWAYVYHLHTFSPLTHTDTSFTMSSTMADKLERLFGKKFGAARDAQSASRPSSPSAASSIFASRKGSLASSTPRSSAMPMSLEDMHFPQPSFIRPKVAKMVPREDHGSVLAQRPLTAGRSMSVPHAQLVSSPAPATSAAPGSLRVIAPASLSARGGATLARSPLGPPVSLSTTQARSMSVTTSRGPVDSRRSSFTTNNSSATLSSGCSTISSCNSSTGNRHSYVEAFPEISDSTPRTASENKVLANINLTSQRLPKRSSSLLQRRDLSLAPLSSFDDFQIGQVKRDSVTITINSGEISPATILQATPVTNTDSSAPKNTQPELKILGEDDLNDLHGLPELNVKSTEAAETPLIRRDSICAPIALPQSRPTSPVVSPSRRRGRLSRRPMSLRYKRHLPNEPTPSSPSSVLMEPNLGDFLSLSDDDIAEDVPASEKKGDKVSKNAIQNKPLPPSPSTSKTPGSPTTSPTRRRVLHAPSLPPSFQAPSPSFLALLPGMPTSAGGRPRTPAGDSRMAAAFEIASIASRYQFDLAYIATIWPKNMAYLKSSAVSVASAAAMQSIGWPSSPSAPPAMKLITRSSSQTSRVSGRTRGSHMGHMSQNSCSSTTSSMNNHGSFAPVAPRQSKLDAQFLAAFGLATVKTPYTLSAPMHSKILNAEQQWTEFSGPDFKPQEFSQGFGCAFHQGHAPVMTTFSQQRYERRPSTADDCDADTEQDYSPTGRATTRPARRGSRKNSVSSVSVSTANNRGIVFVAYRRKEVADERAARGQTDDLEALHRDIEALVQKIYDAHVQQNQAESQKPKPEVEDVVAASLSSLGPSTYIRQSRFLTVKATF</sequence>
<dbReference type="OrthoDB" id="5244801at2759"/>
<feature type="compositionally biased region" description="Low complexity" evidence="1">
    <location>
        <begin position="494"/>
        <end position="506"/>
    </location>
</feature>
<feature type="region of interest" description="Disordered" evidence="1">
    <location>
        <begin position="403"/>
        <end position="455"/>
    </location>
</feature>
<dbReference type="Proteomes" id="UP000016923">
    <property type="component" value="Unassembled WGS sequence"/>
</dbReference>